<organism evidence="1 2">
    <name type="scientific">Colletotrichum scovillei</name>
    <dbReference type="NCBI Taxonomy" id="1209932"/>
    <lineage>
        <taxon>Eukaryota</taxon>
        <taxon>Fungi</taxon>
        <taxon>Dikarya</taxon>
        <taxon>Ascomycota</taxon>
        <taxon>Pezizomycotina</taxon>
        <taxon>Sordariomycetes</taxon>
        <taxon>Hypocreomycetidae</taxon>
        <taxon>Glomerellales</taxon>
        <taxon>Glomerellaceae</taxon>
        <taxon>Colletotrichum</taxon>
        <taxon>Colletotrichum acutatum species complex</taxon>
    </lineage>
</organism>
<comment type="caution">
    <text evidence="1">The sequence shown here is derived from an EMBL/GenBank/DDBJ whole genome shotgun (WGS) entry which is preliminary data.</text>
</comment>
<dbReference type="AlphaFoldDB" id="A0A9P7R541"/>
<gene>
    <name evidence="1" type="ORF">JMJ77_013133</name>
</gene>
<protein>
    <submittedName>
        <fullName evidence="1">Uncharacterized protein</fullName>
    </submittedName>
</protein>
<name>A0A9P7R541_9PEZI</name>
<dbReference type="EMBL" id="JAESDN010000005">
    <property type="protein sequence ID" value="KAG7050382.1"/>
    <property type="molecule type" value="Genomic_DNA"/>
</dbReference>
<dbReference type="Proteomes" id="UP000699042">
    <property type="component" value="Unassembled WGS sequence"/>
</dbReference>
<sequence length="70" mass="7378">MGGFGNHGETFFFFSLPGLPSLSQSICHLGPAPRGPCPTSPCPCFNMFTRQGLTELPGESPGEIHKAKTG</sequence>
<accession>A0A9P7R541</accession>
<proteinExistence type="predicted"/>
<keyword evidence="2" id="KW-1185">Reference proteome</keyword>
<evidence type="ECO:0000313" key="1">
    <source>
        <dbReference type="EMBL" id="KAG7050382.1"/>
    </source>
</evidence>
<reference evidence="1" key="1">
    <citation type="submission" date="2021-05" db="EMBL/GenBank/DDBJ databases">
        <title>Comparative genomics of three Colletotrichum scovillei strains and genetic complementation revealed genes involved fungal growth and virulence on chili pepper.</title>
        <authorList>
            <person name="Hsieh D.-K."/>
            <person name="Chuang S.-C."/>
            <person name="Chen C.-Y."/>
            <person name="Chao Y.-T."/>
            <person name="Lu M.-Y.J."/>
            <person name="Lee M.-H."/>
            <person name="Shih M.-C."/>
        </authorList>
    </citation>
    <scope>NUCLEOTIDE SEQUENCE</scope>
    <source>
        <strain evidence="1">Coll-153</strain>
    </source>
</reference>
<evidence type="ECO:0000313" key="2">
    <source>
        <dbReference type="Proteomes" id="UP000699042"/>
    </source>
</evidence>